<dbReference type="SUPFAM" id="SSF50729">
    <property type="entry name" value="PH domain-like"/>
    <property type="match status" value="1"/>
</dbReference>
<feature type="compositionally biased region" description="Basic and acidic residues" evidence="1">
    <location>
        <begin position="33"/>
        <end position="51"/>
    </location>
</feature>
<dbReference type="GO" id="GO:0007265">
    <property type="term" value="P:Ras protein signal transduction"/>
    <property type="evidence" value="ECO:0007669"/>
    <property type="project" value="TreeGrafter"/>
</dbReference>
<feature type="compositionally biased region" description="Polar residues" evidence="1">
    <location>
        <begin position="1"/>
        <end position="30"/>
    </location>
</feature>
<evidence type="ECO:0000313" key="3">
    <source>
        <dbReference type="EMBL" id="KAK3085304.1"/>
    </source>
</evidence>
<dbReference type="GO" id="GO:0005737">
    <property type="term" value="C:cytoplasm"/>
    <property type="evidence" value="ECO:0007669"/>
    <property type="project" value="TreeGrafter"/>
</dbReference>
<dbReference type="Proteomes" id="UP001186944">
    <property type="component" value="Unassembled WGS sequence"/>
</dbReference>
<reference evidence="3" key="1">
    <citation type="submission" date="2019-08" db="EMBL/GenBank/DDBJ databases">
        <title>The improved chromosome-level genome for the pearl oyster Pinctada fucata martensii using PacBio sequencing and Hi-C.</title>
        <authorList>
            <person name="Zheng Z."/>
        </authorList>
    </citation>
    <scope>NUCLEOTIDE SEQUENCE</scope>
    <source>
        <strain evidence="3">ZZ-2019</strain>
        <tissue evidence="3">Adductor muscle</tissue>
    </source>
</reference>
<keyword evidence="4" id="KW-1185">Reference proteome</keyword>
<dbReference type="InterPro" id="IPR002404">
    <property type="entry name" value="IRS_PTB"/>
</dbReference>
<evidence type="ECO:0000259" key="2">
    <source>
        <dbReference type="PROSITE" id="PS51064"/>
    </source>
</evidence>
<comment type="caution">
    <text evidence="3">The sequence shown here is derived from an EMBL/GenBank/DDBJ whole genome shotgun (WGS) entry which is preliminary data.</text>
</comment>
<evidence type="ECO:0000256" key="1">
    <source>
        <dbReference type="SAM" id="MobiDB-lite"/>
    </source>
</evidence>
<dbReference type="PANTHER" id="PTHR21258">
    <property type="entry name" value="DOCKING PROTEIN RELATED"/>
    <property type="match status" value="1"/>
</dbReference>
<dbReference type="AlphaFoldDB" id="A0AA89BLA5"/>
<accession>A0AA89BLA5</accession>
<dbReference type="GO" id="GO:0007169">
    <property type="term" value="P:cell surface receptor protein tyrosine kinase signaling pathway"/>
    <property type="evidence" value="ECO:0007669"/>
    <property type="project" value="TreeGrafter"/>
</dbReference>
<dbReference type="Gene3D" id="2.30.29.30">
    <property type="entry name" value="Pleckstrin-homology domain (PH domain)/Phosphotyrosine-binding domain (PTB)"/>
    <property type="match status" value="1"/>
</dbReference>
<name>A0AA89BLA5_PINIB</name>
<dbReference type="SMART" id="SM01244">
    <property type="entry name" value="IRS"/>
    <property type="match status" value="1"/>
</dbReference>
<gene>
    <name evidence="3" type="ORF">FSP39_001306</name>
</gene>
<dbReference type="Pfam" id="PF02174">
    <property type="entry name" value="IRS"/>
    <property type="match status" value="1"/>
</dbReference>
<protein>
    <recommendedName>
        <fullName evidence="2">IRS-type PTB domain-containing protein</fullName>
    </recommendedName>
</protein>
<dbReference type="PROSITE" id="PS51064">
    <property type="entry name" value="IRS_PTB"/>
    <property type="match status" value="1"/>
</dbReference>
<dbReference type="EMBL" id="VSWD01000012">
    <property type="protein sequence ID" value="KAK3085304.1"/>
    <property type="molecule type" value="Genomic_DNA"/>
</dbReference>
<dbReference type="InterPro" id="IPR011993">
    <property type="entry name" value="PH-like_dom_sf"/>
</dbReference>
<dbReference type="InterPro" id="IPR050996">
    <property type="entry name" value="Docking_Protein_DOK"/>
</dbReference>
<proteinExistence type="predicted"/>
<feature type="region of interest" description="Disordered" evidence="1">
    <location>
        <begin position="1"/>
        <end position="55"/>
    </location>
</feature>
<dbReference type="GO" id="GO:0043410">
    <property type="term" value="P:positive regulation of MAPK cascade"/>
    <property type="evidence" value="ECO:0007669"/>
    <property type="project" value="TreeGrafter"/>
</dbReference>
<sequence>MNEASTEPNETSTSDTTQNDAPSSTSTNVSTGEKTEEIQTKEKTEETRTAEQEVTLNKADMICSLTDGMSDKSDDEKAGGAETMEMNVIADHKNEEANKKVNDFEVEMNYTPDSDRVGLEGEYVLHFSTDVLQLMDTFDEVVATWNYRHLRRVGYNKIQSKFIIDAGRKCGEFKGVFDFNVNDDPLAIIKAMEDKQGCNLKLAEKTARISTFIY</sequence>
<dbReference type="PANTHER" id="PTHR21258:SF62">
    <property type="entry name" value="INSULIN RECEPTOR SUBSTRATE 1"/>
    <property type="match status" value="1"/>
</dbReference>
<feature type="domain" description="IRS-type PTB" evidence="2">
    <location>
        <begin position="100"/>
        <end position="205"/>
    </location>
</feature>
<organism evidence="3 4">
    <name type="scientific">Pinctada imbricata</name>
    <name type="common">Atlantic pearl-oyster</name>
    <name type="synonym">Pinctada martensii</name>
    <dbReference type="NCBI Taxonomy" id="66713"/>
    <lineage>
        <taxon>Eukaryota</taxon>
        <taxon>Metazoa</taxon>
        <taxon>Spiralia</taxon>
        <taxon>Lophotrochozoa</taxon>
        <taxon>Mollusca</taxon>
        <taxon>Bivalvia</taxon>
        <taxon>Autobranchia</taxon>
        <taxon>Pteriomorphia</taxon>
        <taxon>Pterioida</taxon>
        <taxon>Pterioidea</taxon>
        <taxon>Pteriidae</taxon>
        <taxon>Pinctada</taxon>
    </lineage>
</organism>
<evidence type="ECO:0000313" key="4">
    <source>
        <dbReference type="Proteomes" id="UP001186944"/>
    </source>
</evidence>